<reference evidence="2" key="2">
    <citation type="submission" date="2024-02" db="EMBL/GenBank/DDBJ databases">
        <authorList>
            <person name="Prathaban M."/>
            <person name="Mythili R."/>
            <person name="Sharmila Devi N."/>
            <person name="Sobanaa M."/>
            <person name="Prathiviraj R."/>
            <person name="Selvin J."/>
        </authorList>
    </citation>
    <scope>NUCLEOTIDE SEQUENCE</scope>
    <source>
        <strain evidence="2">MP1014</strain>
    </source>
</reference>
<evidence type="ECO:0000256" key="1">
    <source>
        <dbReference type="SAM" id="MobiDB-lite"/>
    </source>
</evidence>
<sequence length="414" mass="42974">MSWLAATLPVLDLATHALEAVRTAARRAGATGATVDEPLDPARVAASFASDRLLRVDGAPVAGFAPHSGFFPTADGWVRTHANYPHHRTRLLRLLGLPDDATRDDLAARLATSSAQQVEDDAAAAGAVAVRVRTEDEWRDSGPGRAAAVGPLVRIDPRAAAPDGHGSSPQAGPVPLRGLRVLDLTRVVAGPVGTRTLALLGADVLRVDPPAPAEIPAQHLDTGQGKRTTLLDLRDRPDRERAQELLEAADVLVTGYRPGAVEDLGLRVPASAVHARVSAWGTAGPWGTRRGFDSIVQAACGIALVESPDGVTPGALPAQALDHATGYLLAAGVLTALTDRAADGVGRDVSVSLARTATWLLDAPGRDARHATPAVPPSSTSVTHDGVTTARPALPVQDYPAPAHPWGTDPPLWA</sequence>
<dbReference type="InterPro" id="IPR044855">
    <property type="entry name" value="CoA-Trfase_III_dom3_sf"/>
</dbReference>
<dbReference type="Gene3D" id="3.30.1540.10">
    <property type="entry name" value="formyl-coa transferase, domain 3"/>
    <property type="match status" value="1"/>
</dbReference>
<proteinExistence type="predicted"/>
<dbReference type="RefSeq" id="WP_332900492.1">
    <property type="nucleotide sequence ID" value="NZ_JBAGLP010000095.1"/>
</dbReference>
<dbReference type="PANTHER" id="PTHR48228">
    <property type="entry name" value="SUCCINYL-COA--D-CITRAMALATE COA-TRANSFERASE"/>
    <property type="match status" value="1"/>
</dbReference>
<protein>
    <submittedName>
        <fullName evidence="2">CoA transferase</fullName>
    </submittedName>
</protein>
<dbReference type="EMBL" id="JBAGLP010000095">
    <property type="protein sequence ID" value="MEG3613587.1"/>
    <property type="molecule type" value="Genomic_DNA"/>
</dbReference>
<dbReference type="GO" id="GO:0016740">
    <property type="term" value="F:transferase activity"/>
    <property type="evidence" value="ECO:0007669"/>
    <property type="project" value="UniProtKB-KW"/>
</dbReference>
<name>A0ABU7Z288_9MICO</name>
<accession>A0ABU7Z288</accession>
<gene>
    <name evidence="2" type="ORF">V5O49_00460</name>
</gene>
<dbReference type="Pfam" id="PF02515">
    <property type="entry name" value="CoA_transf_3"/>
    <property type="match status" value="1"/>
</dbReference>
<evidence type="ECO:0000313" key="3">
    <source>
        <dbReference type="Proteomes" id="UP001310387"/>
    </source>
</evidence>
<dbReference type="PANTHER" id="PTHR48228:SF4">
    <property type="entry name" value="BLR3030 PROTEIN"/>
    <property type="match status" value="1"/>
</dbReference>
<keyword evidence="2" id="KW-0808">Transferase</keyword>
<dbReference type="InterPro" id="IPR023606">
    <property type="entry name" value="CoA-Trfase_III_dom_1_sf"/>
</dbReference>
<dbReference type="InterPro" id="IPR050509">
    <property type="entry name" value="CoA-transferase_III"/>
</dbReference>
<evidence type="ECO:0000313" key="2">
    <source>
        <dbReference type="EMBL" id="MEG3613587.1"/>
    </source>
</evidence>
<dbReference type="SUPFAM" id="SSF89796">
    <property type="entry name" value="CoA-transferase family III (CaiB/BaiF)"/>
    <property type="match status" value="2"/>
</dbReference>
<keyword evidence="3" id="KW-1185">Reference proteome</keyword>
<dbReference type="Proteomes" id="UP001310387">
    <property type="component" value="Unassembled WGS sequence"/>
</dbReference>
<organism evidence="2 3">
    <name type="scientific">Isoptericola haloaureus</name>
    <dbReference type="NCBI Taxonomy" id="1542902"/>
    <lineage>
        <taxon>Bacteria</taxon>
        <taxon>Bacillati</taxon>
        <taxon>Actinomycetota</taxon>
        <taxon>Actinomycetes</taxon>
        <taxon>Micrococcales</taxon>
        <taxon>Promicromonosporaceae</taxon>
        <taxon>Isoptericola</taxon>
    </lineage>
</organism>
<reference evidence="2" key="1">
    <citation type="journal article" date="2024" name="Antonie Van Leeuwenhoek">
        <title>Isoptericola haloaureus sp. nov., a dimorphic actinobacterium isolated from mangrove sediments of southeast India, implicating biosaline agricultural significance through nitrogen fixation and salt tolerance genes.</title>
        <authorList>
            <person name="Prathaban M."/>
            <person name="Prathiviraj R."/>
            <person name="Ravichandran M."/>
            <person name="Natarajan S.D."/>
            <person name="Sobanaa M."/>
            <person name="Hari Krishna Kumar S."/>
            <person name="Chandrasekar V."/>
            <person name="Selvin J."/>
        </authorList>
    </citation>
    <scope>NUCLEOTIDE SEQUENCE</scope>
    <source>
        <strain evidence="2">MP1014</strain>
    </source>
</reference>
<dbReference type="InterPro" id="IPR003673">
    <property type="entry name" value="CoA-Trfase_fam_III"/>
</dbReference>
<comment type="caution">
    <text evidence="2">The sequence shown here is derived from an EMBL/GenBank/DDBJ whole genome shotgun (WGS) entry which is preliminary data.</text>
</comment>
<dbReference type="Gene3D" id="3.40.50.10540">
    <property type="entry name" value="Crotonobetainyl-coa:carnitine coa-transferase, domain 1"/>
    <property type="match status" value="1"/>
</dbReference>
<feature type="region of interest" description="Disordered" evidence="1">
    <location>
        <begin position="365"/>
        <end position="414"/>
    </location>
</feature>